<sequence>MSEPSDADIRAMLLVMIHRAGGVVEIGNAELYDAMMPAGGSSTARFTVEETSSGIRVHLHEDPSVKG</sequence>
<comment type="caution">
    <text evidence="1">The sequence shown here is derived from an EMBL/GenBank/DDBJ whole genome shotgun (WGS) entry which is preliminary data.</text>
</comment>
<reference evidence="1 2" key="1">
    <citation type="submission" date="2020-08" db="EMBL/GenBank/DDBJ databases">
        <title>Sequencing the genomes of 1000 actinobacteria strains.</title>
        <authorList>
            <person name="Klenk H.-P."/>
        </authorList>
    </citation>
    <scope>NUCLEOTIDE SEQUENCE [LARGE SCALE GENOMIC DNA]</scope>
    <source>
        <strain evidence="1 2">DSM 46887</strain>
    </source>
</reference>
<name>A0A7W9ICR6_9ACTN</name>
<evidence type="ECO:0000313" key="1">
    <source>
        <dbReference type="EMBL" id="MBB5818135.1"/>
    </source>
</evidence>
<protein>
    <submittedName>
        <fullName evidence="1">Uncharacterized protein</fullName>
    </submittedName>
</protein>
<evidence type="ECO:0000313" key="2">
    <source>
        <dbReference type="Proteomes" id="UP000540685"/>
    </source>
</evidence>
<gene>
    <name evidence="1" type="ORF">F4562_001197</name>
</gene>
<dbReference type="Proteomes" id="UP000540685">
    <property type="component" value="Unassembled WGS sequence"/>
</dbReference>
<dbReference type="RefSeq" id="WP_184544036.1">
    <property type="nucleotide sequence ID" value="NZ_JACHMP010000001.1"/>
</dbReference>
<accession>A0A7W9ICR6</accession>
<proteinExistence type="predicted"/>
<keyword evidence="2" id="KW-1185">Reference proteome</keyword>
<dbReference type="EMBL" id="JACHMP010000001">
    <property type="protein sequence ID" value="MBB5818135.1"/>
    <property type="molecule type" value="Genomic_DNA"/>
</dbReference>
<organism evidence="1 2">
    <name type="scientific">Streptosporangium becharense</name>
    <dbReference type="NCBI Taxonomy" id="1816182"/>
    <lineage>
        <taxon>Bacteria</taxon>
        <taxon>Bacillati</taxon>
        <taxon>Actinomycetota</taxon>
        <taxon>Actinomycetes</taxon>
        <taxon>Streptosporangiales</taxon>
        <taxon>Streptosporangiaceae</taxon>
        <taxon>Streptosporangium</taxon>
    </lineage>
</organism>
<dbReference type="AlphaFoldDB" id="A0A7W9ICR6"/>